<keyword evidence="2" id="KW-0808">Transferase</keyword>
<dbReference type="GO" id="GO:0003964">
    <property type="term" value="F:RNA-directed DNA polymerase activity"/>
    <property type="evidence" value="ECO:0007669"/>
    <property type="project" value="UniProtKB-KW"/>
</dbReference>
<dbReference type="SUPFAM" id="SSF56672">
    <property type="entry name" value="DNA/RNA polymerases"/>
    <property type="match status" value="1"/>
</dbReference>
<organism evidence="2 3">
    <name type="scientific">Tanacetum coccineum</name>
    <dbReference type="NCBI Taxonomy" id="301880"/>
    <lineage>
        <taxon>Eukaryota</taxon>
        <taxon>Viridiplantae</taxon>
        <taxon>Streptophyta</taxon>
        <taxon>Embryophyta</taxon>
        <taxon>Tracheophyta</taxon>
        <taxon>Spermatophyta</taxon>
        <taxon>Magnoliopsida</taxon>
        <taxon>eudicotyledons</taxon>
        <taxon>Gunneridae</taxon>
        <taxon>Pentapetalae</taxon>
        <taxon>asterids</taxon>
        <taxon>campanulids</taxon>
        <taxon>Asterales</taxon>
        <taxon>Asteraceae</taxon>
        <taxon>Asteroideae</taxon>
        <taxon>Anthemideae</taxon>
        <taxon>Anthemidinae</taxon>
        <taxon>Tanacetum</taxon>
    </lineage>
</organism>
<dbReference type="PROSITE" id="PS50878">
    <property type="entry name" value="RT_POL"/>
    <property type="match status" value="1"/>
</dbReference>
<keyword evidence="2" id="KW-0548">Nucleotidyltransferase</keyword>
<evidence type="ECO:0000259" key="1">
    <source>
        <dbReference type="PROSITE" id="PS50878"/>
    </source>
</evidence>
<name>A0ABQ4XNH4_9ASTR</name>
<dbReference type="InterPro" id="IPR043502">
    <property type="entry name" value="DNA/RNA_pol_sf"/>
</dbReference>
<reference evidence="2" key="2">
    <citation type="submission" date="2022-01" db="EMBL/GenBank/DDBJ databases">
        <authorList>
            <person name="Yamashiro T."/>
            <person name="Shiraishi A."/>
            <person name="Satake H."/>
            <person name="Nakayama K."/>
        </authorList>
    </citation>
    <scope>NUCLEOTIDE SEQUENCE</scope>
</reference>
<evidence type="ECO:0000313" key="2">
    <source>
        <dbReference type="EMBL" id="GJS66902.1"/>
    </source>
</evidence>
<protein>
    <submittedName>
        <fullName evidence="2">RNA-directed DNA polymerase, eukaryota</fullName>
    </submittedName>
</protein>
<dbReference type="Proteomes" id="UP001151760">
    <property type="component" value="Unassembled WGS sequence"/>
</dbReference>
<dbReference type="Pfam" id="PF00078">
    <property type="entry name" value="RVT_1"/>
    <property type="match status" value="1"/>
</dbReference>
<dbReference type="PANTHER" id="PTHR31635:SF196">
    <property type="entry name" value="REVERSE TRANSCRIPTASE DOMAIN-CONTAINING PROTEIN-RELATED"/>
    <property type="match status" value="1"/>
</dbReference>
<reference evidence="2" key="1">
    <citation type="journal article" date="2022" name="Int. J. Mol. Sci.">
        <title>Draft Genome of Tanacetum Coccineum: Genomic Comparison of Closely Related Tanacetum-Family Plants.</title>
        <authorList>
            <person name="Yamashiro T."/>
            <person name="Shiraishi A."/>
            <person name="Nakayama K."/>
            <person name="Satake H."/>
        </authorList>
    </citation>
    <scope>NUCLEOTIDE SEQUENCE</scope>
</reference>
<gene>
    <name evidence="2" type="ORF">Tco_0681466</name>
</gene>
<keyword evidence="2" id="KW-0695">RNA-directed DNA polymerase</keyword>
<proteinExistence type="predicted"/>
<dbReference type="EMBL" id="BQNB010009681">
    <property type="protein sequence ID" value="GJS66902.1"/>
    <property type="molecule type" value="Genomic_DNA"/>
</dbReference>
<dbReference type="InterPro" id="IPR000477">
    <property type="entry name" value="RT_dom"/>
</dbReference>
<dbReference type="CDD" id="cd01650">
    <property type="entry name" value="RT_nLTR_like"/>
    <property type="match status" value="1"/>
</dbReference>
<dbReference type="PANTHER" id="PTHR31635">
    <property type="entry name" value="REVERSE TRANSCRIPTASE DOMAIN-CONTAINING PROTEIN-RELATED"/>
    <property type="match status" value="1"/>
</dbReference>
<sequence length="723" mass="82432">MSKLDRFLISENLLITYPNITAITLERYLSEHRPIRLRESRVAPGNNSNPLCSMAMKLKFLKLKIKDWNQRNMKDLKSGKAKLKEDLEALDADIDKGNGTADMVTKRSEVVNSLQEIDKLQTMEIAQKVKIKWCIEGDENSSFFHGMLNKRRSQLSIRGIMVDGVWIEDPLKVKREFYQHFSNRFAKPVDQRAHINMEYPNTITLEQQIDLECDVTKEELKKAVWDCGIDKSPGPDGFTFGFYRRFWSTIENDVFEAVKYFFNSGAIPNGCNSSFIALIPKIPDANLVKDFRPIILIGSMYKIIAKILANRLVGVLGDIVNEVQSAFIAERQILDGPFILNEVLQWCKLKKKQSLIFKVDFEKAFDSIRWDFLDDILKKFGFGDKWCNWIQSCLRSSRGSIIINGSPTEEFYFQKGLKQGDPLSPFLFILVMESLHLSFQRVVDAGMFKGVQLNPSLNLSHMFYADDAVFVGQWCDDNINILTHVLDCFYWASGLRINMSKSKIMGILVADDKVKSAVTKLGLSYAQYPFFLLRWKMKTLSIGGRLTLLKSVLGSMPIFHMSIFKAPLSVIRQLESIRSHFFNGHDSASRKASWIKWDCVLAPKEKGGLGSYEAILGDEGELLGNENNISFWNDNWIGGNTLKNLYPRIYALENSKQVTVCAKLADIALDASFRRKPRGGIECIQFNEMLVLMQDISLNPDIRTEGFGLWKVQGISVPLLVKL</sequence>
<feature type="domain" description="Reverse transcriptase" evidence="1">
    <location>
        <begin position="260"/>
        <end position="525"/>
    </location>
</feature>
<comment type="caution">
    <text evidence="2">The sequence shown here is derived from an EMBL/GenBank/DDBJ whole genome shotgun (WGS) entry which is preliminary data.</text>
</comment>
<keyword evidence="3" id="KW-1185">Reference proteome</keyword>
<evidence type="ECO:0000313" key="3">
    <source>
        <dbReference type="Proteomes" id="UP001151760"/>
    </source>
</evidence>
<accession>A0ABQ4XNH4</accession>